<name>A0ABQ1HXY0_9ALTE</name>
<keyword evidence="9 11" id="KW-0368">Histidine biosynthesis</keyword>
<keyword evidence="8 11" id="KW-0663">Pyridoxal phosphate</keyword>
<keyword evidence="14" id="KW-1185">Reference proteome</keyword>
<comment type="caution">
    <text evidence="13">The sequence shown here is derived from an EMBL/GenBank/DDBJ whole genome shotgun (WGS) entry which is preliminary data.</text>
</comment>
<evidence type="ECO:0000256" key="10">
    <source>
        <dbReference type="ARBA" id="ARBA00047481"/>
    </source>
</evidence>
<comment type="similarity">
    <text evidence="3 11">Belongs to the class-II pyridoxal-phosphate-dependent aminotransferase family. Histidinol-phosphate aminotransferase subfamily.</text>
</comment>
<proteinExistence type="inferred from homology"/>
<accession>A0ABQ1HXY0</accession>
<feature type="modified residue" description="N6-(pyridoxal phosphate)lysine" evidence="11">
    <location>
        <position position="209"/>
    </location>
</feature>
<dbReference type="EMBL" id="BMDY01000001">
    <property type="protein sequence ID" value="GGA93808.1"/>
    <property type="molecule type" value="Genomic_DNA"/>
</dbReference>
<keyword evidence="7 11" id="KW-0808">Transferase</keyword>
<dbReference type="Gene3D" id="3.90.1150.10">
    <property type="entry name" value="Aspartate Aminotransferase, domain 1"/>
    <property type="match status" value="1"/>
</dbReference>
<dbReference type="SUPFAM" id="SSF53383">
    <property type="entry name" value="PLP-dependent transferases"/>
    <property type="match status" value="1"/>
</dbReference>
<evidence type="ECO:0000256" key="6">
    <source>
        <dbReference type="ARBA" id="ARBA00022605"/>
    </source>
</evidence>
<keyword evidence="6 11" id="KW-0028">Amino-acid biosynthesis</keyword>
<dbReference type="PANTHER" id="PTHR42885">
    <property type="entry name" value="HISTIDINOL-PHOSPHATE AMINOTRANSFERASE-RELATED"/>
    <property type="match status" value="1"/>
</dbReference>
<organism evidence="13 14">
    <name type="scientific">Agarivorans gilvus</name>
    <dbReference type="NCBI Taxonomy" id="680279"/>
    <lineage>
        <taxon>Bacteria</taxon>
        <taxon>Pseudomonadati</taxon>
        <taxon>Pseudomonadota</taxon>
        <taxon>Gammaproteobacteria</taxon>
        <taxon>Alteromonadales</taxon>
        <taxon>Alteromonadaceae</taxon>
        <taxon>Agarivorans</taxon>
    </lineage>
</organism>
<dbReference type="InterPro" id="IPR001917">
    <property type="entry name" value="Aminotrans_II_pyridoxalP_BS"/>
</dbReference>
<dbReference type="Pfam" id="PF00155">
    <property type="entry name" value="Aminotran_1_2"/>
    <property type="match status" value="1"/>
</dbReference>
<dbReference type="GO" id="GO:0008483">
    <property type="term" value="F:transaminase activity"/>
    <property type="evidence" value="ECO:0007669"/>
    <property type="project" value="UniProtKB-KW"/>
</dbReference>
<gene>
    <name evidence="11 13" type="primary">hisC</name>
    <name evidence="13" type="ORF">GCM10007414_03140</name>
</gene>
<dbReference type="PROSITE" id="PS00599">
    <property type="entry name" value="AA_TRANSFER_CLASS_2"/>
    <property type="match status" value="1"/>
</dbReference>
<dbReference type="Proteomes" id="UP000651977">
    <property type="component" value="Unassembled WGS sequence"/>
</dbReference>
<sequence length="353" mass="38737">MSVSLLARKKIQQLVPYQSARRIGGSGEVWLNANESPEVSEFNYDGDQLNRYPEFQPQALIEGYANYAGLECEQVLASRGADEAIEVLIRAFCEPGQDSIVICPPTYGMYSVSAETIGVEIKCVELDENFDPDYAALSQVDTKIIFLCAPNNPTGNMLDHAKLCALLSAQKDRALVVVDEAYIEFCERQSVVSLLADYDNLVITRTLSKAFALAGLRCGFTLANAEVIEVMSKVIAPYPIARPVAEIAAKALSTEGLAVMRERVARLNAIRCQAVEELSKLSIVKQIFPATGNYILVRFDDSTRVFSGLAEQGIVLRDFANKPRLDNCIRITIGNQQEITATVSAIQGLERAK</sequence>
<protein>
    <recommendedName>
        <fullName evidence="11">Histidinol-phosphate aminotransferase</fullName>
        <ecNumber evidence="11">2.6.1.9</ecNumber>
    </recommendedName>
    <alternativeName>
        <fullName evidence="11">Imidazole acetol-phosphate transaminase</fullName>
    </alternativeName>
</protein>
<dbReference type="InterPro" id="IPR004839">
    <property type="entry name" value="Aminotransferase_I/II_large"/>
</dbReference>
<dbReference type="InterPro" id="IPR015424">
    <property type="entry name" value="PyrdxlP-dep_Trfase"/>
</dbReference>
<dbReference type="HAMAP" id="MF_01023">
    <property type="entry name" value="HisC_aminotrans_2"/>
    <property type="match status" value="1"/>
</dbReference>
<evidence type="ECO:0000256" key="1">
    <source>
        <dbReference type="ARBA" id="ARBA00001933"/>
    </source>
</evidence>
<evidence type="ECO:0000256" key="7">
    <source>
        <dbReference type="ARBA" id="ARBA00022679"/>
    </source>
</evidence>
<evidence type="ECO:0000256" key="8">
    <source>
        <dbReference type="ARBA" id="ARBA00022898"/>
    </source>
</evidence>
<comment type="subunit">
    <text evidence="4 11">Homodimer.</text>
</comment>
<evidence type="ECO:0000256" key="2">
    <source>
        <dbReference type="ARBA" id="ARBA00005011"/>
    </source>
</evidence>
<comment type="catalytic activity">
    <reaction evidence="10 11">
        <text>L-histidinol phosphate + 2-oxoglutarate = 3-(imidazol-4-yl)-2-oxopropyl phosphate + L-glutamate</text>
        <dbReference type="Rhea" id="RHEA:23744"/>
        <dbReference type="ChEBI" id="CHEBI:16810"/>
        <dbReference type="ChEBI" id="CHEBI:29985"/>
        <dbReference type="ChEBI" id="CHEBI:57766"/>
        <dbReference type="ChEBI" id="CHEBI:57980"/>
        <dbReference type="EC" id="2.6.1.9"/>
    </reaction>
</comment>
<evidence type="ECO:0000313" key="14">
    <source>
        <dbReference type="Proteomes" id="UP000651977"/>
    </source>
</evidence>
<evidence type="ECO:0000256" key="11">
    <source>
        <dbReference type="HAMAP-Rule" id="MF_01023"/>
    </source>
</evidence>
<dbReference type="RefSeq" id="WP_055731911.1">
    <property type="nucleotide sequence ID" value="NZ_BMDY01000001.1"/>
</dbReference>
<evidence type="ECO:0000256" key="5">
    <source>
        <dbReference type="ARBA" id="ARBA00022576"/>
    </source>
</evidence>
<dbReference type="NCBIfam" id="TIGR01141">
    <property type="entry name" value="hisC"/>
    <property type="match status" value="1"/>
</dbReference>
<dbReference type="InterPro" id="IPR015421">
    <property type="entry name" value="PyrdxlP-dep_Trfase_major"/>
</dbReference>
<dbReference type="InterPro" id="IPR015422">
    <property type="entry name" value="PyrdxlP-dep_Trfase_small"/>
</dbReference>
<comment type="cofactor">
    <cofactor evidence="1 11">
        <name>pyridoxal 5'-phosphate</name>
        <dbReference type="ChEBI" id="CHEBI:597326"/>
    </cofactor>
</comment>
<comment type="pathway">
    <text evidence="2 11">Amino-acid biosynthesis; L-histidine biosynthesis; L-histidine from 5-phospho-alpha-D-ribose 1-diphosphate: step 7/9.</text>
</comment>
<keyword evidence="5 11" id="KW-0032">Aminotransferase</keyword>
<evidence type="ECO:0000256" key="9">
    <source>
        <dbReference type="ARBA" id="ARBA00023102"/>
    </source>
</evidence>
<evidence type="ECO:0000313" key="13">
    <source>
        <dbReference type="EMBL" id="GGA93808.1"/>
    </source>
</evidence>
<dbReference type="Gene3D" id="3.40.640.10">
    <property type="entry name" value="Type I PLP-dependent aspartate aminotransferase-like (Major domain)"/>
    <property type="match status" value="1"/>
</dbReference>
<dbReference type="InterPro" id="IPR005861">
    <property type="entry name" value="HisP_aminotrans"/>
</dbReference>
<dbReference type="CDD" id="cd00609">
    <property type="entry name" value="AAT_like"/>
    <property type="match status" value="1"/>
</dbReference>
<evidence type="ECO:0000259" key="12">
    <source>
        <dbReference type="Pfam" id="PF00155"/>
    </source>
</evidence>
<evidence type="ECO:0000256" key="4">
    <source>
        <dbReference type="ARBA" id="ARBA00011738"/>
    </source>
</evidence>
<feature type="domain" description="Aminotransferase class I/classII large" evidence="12">
    <location>
        <begin position="36"/>
        <end position="346"/>
    </location>
</feature>
<evidence type="ECO:0000256" key="3">
    <source>
        <dbReference type="ARBA" id="ARBA00007970"/>
    </source>
</evidence>
<reference evidence="14" key="1">
    <citation type="journal article" date="2019" name="Int. J. Syst. Evol. Microbiol.">
        <title>The Global Catalogue of Microorganisms (GCM) 10K type strain sequencing project: providing services to taxonomists for standard genome sequencing and annotation.</title>
        <authorList>
            <consortium name="The Broad Institute Genomics Platform"/>
            <consortium name="The Broad Institute Genome Sequencing Center for Infectious Disease"/>
            <person name="Wu L."/>
            <person name="Ma J."/>
        </authorList>
    </citation>
    <scope>NUCLEOTIDE SEQUENCE [LARGE SCALE GENOMIC DNA]</scope>
    <source>
        <strain evidence="14">CGMCC 1.10131</strain>
    </source>
</reference>
<dbReference type="PANTHER" id="PTHR42885:SF2">
    <property type="entry name" value="HISTIDINOL-PHOSPHATE AMINOTRANSFERASE"/>
    <property type="match status" value="1"/>
</dbReference>
<dbReference type="EC" id="2.6.1.9" evidence="11"/>